<evidence type="ECO:0000313" key="2">
    <source>
        <dbReference type="EMBL" id="KAF5947697.1"/>
    </source>
</evidence>
<comment type="caution">
    <text evidence="2">The sequence shown here is derived from an EMBL/GenBank/DDBJ whole genome shotgun (WGS) entry which is preliminary data.</text>
</comment>
<dbReference type="SMART" id="SM00367">
    <property type="entry name" value="LRR_CC"/>
    <property type="match status" value="4"/>
</dbReference>
<gene>
    <name evidence="2" type="ORF">HYC85_013654</name>
</gene>
<dbReference type="GO" id="GO:0031146">
    <property type="term" value="P:SCF-dependent proteasomal ubiquitin-dependent protein catabolic process"/>
    <property type="evidence" value="ECO:0007669"/>
    <property type="project" value="TreeGrafter"/>
</dbReference>
<dbReference type="PANTHER" id="PTHR13318:SF124">
    <property type="entry name" value="F-BOX DOMAIN-CONTAINING PROTEIN"/>
    <property type="match status" value="1"/>
</dbReference>
<proteinExistence type="predicted"/>
<reference evidence="3" key="1">
    <citation type="journal article" date="2020" name="Nat. Commun.">
        <title>Genome assembly of wild tea tree DASZ reveals pedigree and selection history of tea varieties.</title>
        <authorList>
            <person name="Zhang W."/>
            <person name="Zhang Y."/>
            <person name="Qiu H."/>
            <person name="Guo Y."/>
            <person name="Wan H."/>
            <person name="Zhang X."/>
            <person name="Scossa F."/>
            <person name="Alseekh S."/>
            <person name="Zhang Q."/>
            <person name="Wang P."/>
            <person name="Xu L."/>
            <person name="Schmidt M.H."/>
            <person name="Jia X."/>
            <person name="Li D."/>
            <person name="Zhu A."/>
            <person name="Guo F."/>
            <person name="Chen W."/>
            <person name="Ni D."/>
            <person name="Usadel B."/>
            <person name="Fernie A.R."/>
            <person name="Wen W."/>
        </authorList>
    </citation>
    <scope>NUCLEOTIDE SEQUENCE [LARGE SCALE GENOMIC DNA]</scope>
    <source>
        <strain evidence="3">cv. G240</strain>
    </source>
</reference>
<evidence type="ECO:0008006" key="4">
    <source>
        <dbReference type="Google" id="ProtNLM"/>
    </source>
</evidence>
<dbReference type="InterPro" id="IPR032675">
    <property type="entry name" value="LRR_dom_sf"/>
</dbReference>
<reference evidence="2 3" key="2">
    <citation type="submission" date="2020-07" db="EMBL/GenBank/DDBJ databases">
        <title>Genome assembly of wild tea tree DASZ reveals pedigree and selection history of tea varieties.</title>
        <authorList>
            <person name="Zhang W."/>
        </authorList>
    </citation>
    <scope>NUCLEOTIDE SEQUENCE [LARGE SCALE GENOMIC DNA]</scope>
    <source>
        <strain evidence="3">cv. G240</strain>
        <tissue evidence="2">Leaf</tissue>
    </source>
</reference>
<evidence type="ECO:0000256" key="1">
    <source>
        <dbReference type="SAM" id="MobiDB-lite"/>
    </source>
</evidence>
<dbReference type="Proteomes" id="UP000593564">
    <property type="component" value="Unassembled WGS sequence"/>
</dbReference>
<dbReference type="FunFam" id="3.80.10.10:FF:001445">
    <property type="entry name" value="F-box protein At5g51380"/>
    <property type="match status" value="1"/>
</dbReference>
<dbReference type="GO" id="GO:0019005">
    <property type="term" value="C:SCF ubiquitin ligase complex"/>
    <property type="evidence" value="ECO:0007669"/>
    <property type="project" value="TreeGrafter"/>
</dbReference>
<dbReference type="Gene3D" id="3.80.10.10">
    <property type="entry name" value="Ribonuclease Inhibitor"/>
    <property type="match status" value="2"/>
</dbReference>
<feature type="region of interest" description="Disordered" evidence="1">
    <location>
        <begin position="520"/>
        <end position="549"/>
    </location>
</feature>
<sequence>MLSCSPEKSPSWSQLWLKNKKALNHVVFAMKLQSLSKPPLTNLTPESDKTLVFDRSKLVSDRTSLLSDELLLRILSKLPQSQRNSIFLVSKRWLNLQGRLVRSLKLLDWNFLLSGRLFARFPNLIHVDLVHGCFVSPRNAGILLNHKLVSVYIDSNVSPNGFIPQNFMLSDDKIDSGLKVLASGYQNLRKLMVVNASEMGLLGVAEECPTLQELELHRCNDHVLRGIAACQNLQILKLIGFVDGFYGSLVSDIGLTILAGGCRRLVKLELSGCEGSYDGIKAIGQCCQMLEELTLTNHRMEGGWLSALSYCENLKTLKFQSCKRIDCSPEPDEQLGSCSTLECLHLERCQLRDKRSVRALFLVCEAAREIVFQNCWGLDNDMFSIAGICRRVKSLSLESCSQLTTQGLEYLILSWKELQRLQVVSCNNIKDSEVTPALSTLFSDLQELKWNPDSKSLLLLSFVGRGFKKGVGKFEDLRRSLKNNFEFSRRNAPHDVGWSPCARHMGDILSNHFVRGGDFSEEVTSPRMRKPRRGDHSLGEPFFLATPNQ</sequence>
<dbReference type="EMBL" id="JACBKZ010000006">
    <property type="protein sequence ID" value="KAF5947697.1"/>
    <property type="molecule type" value="Genomic_DNA"/>
</dbReference>
<dbReference type="SUPFAM" id="SSF52047">
    <property type="entry name" value="RNI-like"/>
    <property type="match status" value="2"/>
</dbReference>
<keyword evidence="3" id="KW-1185">Reference proteome</keyword>
<dbReference type="InterPro" id="IPR006553">
    <property type="entry name" value="Leu-rich_rpt_Cys-con_subtyp"/>
</dbReference>
<dbReference type="AlphaFoldDB" id="A0A7J7H566"/>
<protein>
    <recommendedName>
        <fullName evidence="4">F-box domain-containing protein</fullName>
    </recommendedName>
</protein>
<accession>A0A7J7H566</accession>
<dbReference type="PANTHER" id="PTHR13318">
    <property type="entry name" value="PARTNER OF PAIRED, ISOFORM B-RELATED"/>
    <property type="match status" value="1"/>
</dbReference>
<evidence type="ECO:0000313" key="3">
    <source>
        <dbReference type="Proteomes" id="UP000593564"/>
    </source>
</evidence>
<organism evidence="2 3">
    <name type="scientific">Camellia sinensis</name>
    <name type="common">Tea plant</name>
    <name type="synonym">Thea sinensis</name>
    <dbReference type="NCBI Taxonomy" id="4442"/>
    <lineage>
        <taxon>Eukaryota</taxon>
        <taxon>Viridiplantae</taxon>
        <taxon>Streptophyta</taxon>
        <taxon>Embryophyta</taxon>
        <taxon>Tracheophyta</taxon>
        <taxon>Spermatophyta</taxon>
        <taxon>Magnoliopsida</taxon>
        <taxon>eudicotyledons</taxon>
        <taxon>Gunneridae</taxon>
        <taxon>Pentapetalae</taxon>
        <taxon>asterids</taxon>
        <taxon>Ericales</taxon>
        <taxon>Theaceae</taxon>
        <taxon>Camellia</taxon>
    </lineage>
</organism>
<name>A0A7J7H566_CAMSI</name>